<dbReference type="PROSITE" id="PS51098">
    <property type="entry name" value="PTS_EIIB_TYPE_1"/>
    <property type="match status" value="1"/>
</dbReference>
<dbReference type="CDD" id="cd00210">
    <property type="entry name" value="PTS_IIA_glc"/>
    <property type="match status" value="1"/>
</dbReference>
<feature type="transmembrane region" description="Helical" evidence="12">
    <location>
        <begin position="174"/>
        <end position="193"/>
    </location>
</feature>
<keyword evidence="5 16" id="KW-0808">Transferase</keyword>
<dbReference type="InterPro" id="IPR050558">
    <property type="entry name" value="PTS_Sugar-Specific_Components"/>
</dbReference>
<feature type="domain" description="PTS EIIA type-1" evidence="13">
    <location>
        <begin position="488"/>
        <end position="592"/>
    </location>
</feature>
<keyword evidence="6" id="KW-0598">Phosphotransferase system</keyword>
<dbReference type="CDD" id="cd00212">
    <property type="entry name" value="PTS_IIB_glc"/>
    <property type="match status" value="1"/>
</dbReference>
<dbReference type="FunFam" id="2.70.70.10:FF:000001">
    <property type="entry name" value="PTS system glucose-specific IIA component"/>
    <property type="match status" value="1"/>
</dbReference>
<keyword evidence="8" id="KW-0418">Kinase</keyword>
<feature type="transmembrane region" description="Helical" evidence="12">
    <location>
        <begin position="380"/>
        <end position="413"/>
    </location>
</feature>
<dbReference type="NCBIfam" id="TIGR01995">
    <property type="entry name" value="PTS-II-ABC-beta"/>
    <property type="match status" value="1"/>
</dbReference>
<dbReference type="EC" id="2.7.1.69" evidence="16"/>
<feature type="transmembrane region" description="Helical" evidence="12">
    <location>
        <begin position="322"/>
        <end position="342"/>
    </location>
</feature>
<feature type="domain" description="PTS EIIB type-1" evidence="14">
    <location>
        <begin position="4"/>
        <end position="86"/>
    </location>
</feature>
<evidence type="ECO:0000259" key="13">
    <source>
        <dbReference type="PROSITE" id="PS51093"/>
    </source>
</evidence>
<feature type="transmembrane region" description="Helical" evidence="12">
    <location>
        <begin position="425"/>
        <end position="446"/>
    </location>
</feature>
<dbReference type="PROSITE" id="PS00371">
    <property type="entry name" value="PTS_EIIA_TYPE_1_HIS"/>
    <property type="match status" value="1"/>
</dbReference>
<evidence type="ECO:0000256" key="8">
    <source>
        <dbReference type="ARBA" id="ARBA00022777"/>
    </source>
</evidence>
<keyword evidence="2" id="KW-0813">Transport</keyword>
<evidence type="ECO:0000313" key="17">
    <source>
        <dbReference type="Proteomes" id="UP000043316"/>
    </source>
</evidence>
<feature type="transmembrane region" description="Helical" evidence="12">
    <location>
        <begin position="284"/>
        <end position="310"/>
    </location>
</feature>
<dbReference type="RefSeq" id="WP_053009907.1">
    <property type="nucleotide sequence ID" value="NZ_CWJI01000009.1"/>
</dbReference>
<evidence type="ECO:0000256" key="7">
    <source>
        <dbReference type="ARBA" id="ARBA00022692"/>
    </source>
</evidence>
<dbReference type="InterPro" id="IPR013013">
    <property type="entry name" value="PTS_EIIC_1"/>
</dbReference>
<evidence type="ECO:0000256" key="2">
    <source>
        <dbReference type="ARBA" id="ARBA00022448"/>
    </source>
</evidence>
<evidence type="ECO:0000256" key="4">
    <source>
        <dbReference type="ARBA" id="ARBA00022597"/>
    </source>
</evidence>
<dbReference type="InterPro" id="IPR001996">
    <property type="entry name" value="PTS_IIB_1"/>
</dbReference>
<evidence type="ECO:0000256" key="3">
    <source>
        <dbReference type="ARBA" id="ARBA00022475"/>
    </source>
</evidence>
<proteinExistence type="predicted"/>
<protein>
    <submittedName>
        <fullName evidence="16">PTS system beta-glucoside-specific IIABC component</fullName>
        <ecNumber evidence="16">2.7.1.69</ecNumber>
    </submittedName>
</protein>
<dbReference type="GO" id="GO:0016301">
    <property type="term" value="F:kinase activity"/>
    <property type="evidence" value="ECO:0007669"/>
    <property type="project" value="UniProtKB-KW"/>
</dbReference>
<dbReference type="InterPro" id="IPR036878">
    <property type="entry name" value="Glu_permease_IIB"/>
</dbReference>
<dbReference type="EMBL" id="CWJI01000009">
    <property type="protein sequence ID" value="CRY55906.1"/>
    <property type="molecule type" value="Genomic_DNA"/>
</dbReference>
<dbReference type="InterPro" id="IPR001127">
    <property type="entry name" value="PTS_EIIA_1_perm"/>
</dbReference>
<feature type="transmembrane region" description="Helical" evidence="12">
    <location>
        <begin position="102"/>
        <end position="123"/>
    </location>
</feature>
<evidence type="ECO:0000256" key="10">
    <source>
        <dbReference type="ARBA" id="ARBA00023136"/>
    </source>
</evidence>
<comment type="subcellular location">
    <subcellularLocation>
        <location evidence="1">Cell membrane</location>
        <topology evidence="1">Multi-pass membrane protein</topology>
    </subcellularLocation>
</comment>
<dbReference type="NCBIfam" id="NF007335">
    <property type="entry name" value="PRK09824.1"/>
    <property type="match status" value="1"/>
</dbReference>
<dbReference type="Pfam" id="PF02378">
    <property type="entry name" value="PTS_EIIC"/>
    <property type="match status" value="1"/>
</dbReference>
<reference evidence="17" key="1">
    <citation type="submission" date="2015-03" db="EMBL/GenBank/DDBJ databases">
        <authorList>
            <consortium name="Pathogen Informatics"/>
        </authorList>
    </citation>
    <scope>NUCLEOTIDE SEQUENCE [LARGE SCALE GENOMIC DNA]</scope>
    <source>
        <strain evidence="17">R148</strain>
    </source>
</reference>
<dbReference type="Pfam" id="PF00367">
    <property type="entry name" value="PTS_EIIB"/>
    <property type="match status" value="1"/>
</dbReference>
<dbReference type="Pfam" id="PF00358">
    <property type="entry name" value="PTS_EIIA_1"/>
    <property type="match status" value="1"/>
</dbReference>
<keyword evidence="3" id="KW-1003">Cell membrane</keyword>
<dbReference type="InterPro" id="IPR018113">
    <property type="entry name" value="PTrfase_EIIB_Cys"/>
</dbReference>
<gene>
    <name evidence="16" type="primary">arbF_2</name>
    <name evidence="16" type="ORF">ERS008476_02923</name>
</gene>
<evidence type="ECO:0000256" key="5">
    <source>
        <dbReference type="ARBA" id="ARBA00022679"/>
    </source>
</evidence>
<dbReference type="Gene3D" id="2.70.70.10">
    <property type="entry name" value="Glucose Permease (Domain IIA)"/>
    <property type="match status" value="1"/>
</dbReference>
<dbReference type="GO" id="GO:0009401">
    <property type="term" value="P:phosphoenolpyruvate-dependent sugar phosphotransferase system"/>
    <property type="evidence" value="ECO:0007669"/>
    <property type="project" value="UniProtKB-KW"/>
</dbReference>
<sequence length="618" mass="66062">MKYEQLAKEIIENVGGRENVVSLVHCATRLRFKLRDHSLAQAEKLKGSPDIIMVVESGGQFQVVVGSHVSDVFNAINQLANLQSGDNASTTKAAKGNLLNQFIDIVSGIFTPILGVMAATGILKGLLSLALALHWTTDDSGTYLILFACADSLFFFLPIMLGYTASKKFGSNPFIAMAIGGALIHPSIIEAFNSGVTEYFLGIPITFINYSSSVMPIIFAAWVSGKLENRLNSLFHSAIKNMFTPLFALVITGTLTFLLIGPVTTKAAMLLADGYLFLYHANPIIAGAFMGAVWQILVIFGLHWGLIPIALNNLSTVKYDTLMPLLLPAVFGQVGASLGVMLRTRDARLKTLSGSAVLAGIFGITEPAVYGVTLPNRKPFIFGCIGGAIGGAIIGYYQSTIYSFGLVSIFSFAQIIPPTGFDATVTGVIIGTLLSFTFAAVMSYLFGLKQPAPVLADTTAEPQHQENRNITLASPMSGQVVALTDVKDPTFASELMGQGIALFPSEGQVFSPVNGVVESLFKTHHAIGIKSDEGAEILIHVGIDTVKLDGQYFTAHVQKDSRVQQGDLLLTFDCEKISAAGYDLTTPIIITNSEDYSAVVPLQAQTVTARTSLITLVN</sequence>
<dbReference type="SUPFAM" id="SSF51261">
    <property type="entry name" value="Duplicated hybrid motif"/>
    <property type="match status" value="1"/>
</dbReference>
<feature type="active site" description="Phosphocysteine intermediate; for EIIB activity" evidence="11">
    <location>
        <position position="26"/>
    </location>
</feature>
<evidence type="ECO:0000259" key="14">
    <source>
        <dbReference type="PROSITE" id="PS51098"/>
    </source>
</evidence>
<feature type="transmembrane region" description="Helical" evidence="12">
    <location>
        <begin position="243"/>
        <end position="264"/>
    </location>
</feature>
<feature type="transmembrane region" description="Helical" evidence="12">
    <location>
        <begin position="143"/>
        <end position="162"/>
    </location>
</feature>
<dbReference type="PROSITE" id="PS51093">
    <property type="entry name" value="PTS_EIIA_TYPE_1"/>
    <property type="match status" value="1"/>
</dbReference>
<dbReference type="InterPro" id="IPR011297">
    <property type="entry name" value="PTS_IIABC_b_glu"/>
</dbReference>
<dbReference type="Proteomes" id="UP000043316">
    <property type="component" value="Unassembled WGS sequence"/>
</dbReference>
<evidence type="ECO:0000313" key="16">
    <source>
        <dbReference type="EMBL" id="CRY55906.1"/>
    </source>
</evidence>
<name>A0A0H5MFQ5_YERIN</name>
<evidence type="ECO:0000256" key="1">
    <source>
        <dbReference type="ARBA" id="ARBA00004651"/>
    </source>
</evidence>
<dbReference type="PROSITE" id="PS01035">
    <property type="entry name" value="PTS_EIIB_TYPE_1_CYS"/>
    <property type="match status" value="1"/>
</dbReference>
<dbReference type="PANTHER" id="PTHR30175">
    <property type="entry name" value="PHOSPHOTRANSFERASE SYSTEM TRANSPORT PROTEIN"/>
    <property type="match status" value="1"/>
</dbReference>
<dbReference type="Gene3D" id="3.30.1360.60">
    <property type="entry name" value="Glucose permease domain IIB"/>
    <property type="match status" value="1"/>
</dbReference>
<dbReference type="AlphaFoldDB" id="A0A0H5MFQ5"/>
<dbReference type="NCBIfam" id="TIGR00830">
    <property type="entry name" value="PTBA"/>
    <property type="match status" value="1"/>
</dbReference>
<keyword evidence="10 12" id="KW-0472">Membrane</keyword>
<dbReference type="PANTHER" id="PTHR30175:SF1">
    <property type="entry name" value="PTS SYSTEM ARBUTIN-, CELLOBIOSE-, AND SALICIN-SPECIFIC EIIBC COMPONENT-RELATED"/>
    <property type="match status" value="1"/>
</dbReference>
<dbReference type="InterPro" id="IPR011055">
    <property type="entry name" value="Dup_hybrid_motif"/>
</dbReference>
<dbReference type="FunFam" id="3.30.1360.60:FF:000001">
    <property type="entry name" value="PTS system glucose-specific IIBC component PtsG"/>
    <property type="match status" value="1"/>
</dbReference>
<dbReference type="GO" id="GO:0008982">
    <property type="term" value="F:protein-N(PI)-phosphohistidine-sugar phosphotransferase activity"/>
    <property type="evidence" value="ECO:0007669"/>
    <property type="project" value="InterPro"/>
</dbReference>
<feature type="domain" description="PTS EIIC type-1" evidence="15">
    <location>
        <begin position="104"/>
        <end position="462"/>
    </location>
</feature>
<keyword evidence="9 12" id="KW-1133">Transmembrane helix</keyword>
<dbReference type="GO" id="GO:0090589">
    <property type="term" value="F:protein-phosphocysteine-trehalose phosphotransferase system transporter activity"/>
    <property type="evidence" value="ECO:0007669"/>
    <property type="project" value="TreeGrafter"/>
</dbReference>
<dbReference type="GO" id="GO:0015771">
    <property type="term" value="P:trehalose transport"/>
    <property type="evidence" value="ECO:0007669"/>
    <property type="project" value="TreeGrafter"/>
</dbReference>
<dbReference type="SUPFAM" id="SSF55604">
    <property type="entry name" value="Glucose permease domain IIB"/>
    <property type="match status" value="1"/>
</dbReference>
<accession>A0A0H5MFQ5</accession>
<feature type="transmembrane region" description="Helical" evidence="12">
    <location>
        <begin position="354"/>
        <end position="373"/>
    </location>
</feature>
<dbReference type="InterPro" id="IPR003352">
    <property type="entry name" value="PTS_EIIC"/>
</dbReference>
<keyword evidence="4" id="KW-0762">Sugar transport</keyword>
<evidence type="ECO:0000256" key="9">
    <source>
        <dbReference type="ARBA" id="ARBA00022989"/>
    </source>
</evidence>
<evidence type="ECO:0000256" key="11">
    <source>
        <dbReference type="PROSITE-ProRule" id="PRU00421"/>
    </source>
</evidence>
<evidence type="ECO:0000256" key="12">
    <source>
        <dbReference type="SAM" id="Phobius"/>
    </source>
</evidence>
<feature type="transmembrane region" description="Helical" evidence="12">
    <location>
        <begin position="199"/>
        <end position="223"/>
    </location>
</feature>
<keyword evidence="7 12" id="KW-0812">Transmembrane</keyword>
<dbReference type="GO" id="GO:0005886">
    <property type="term" value="C:plasma membrane"/>
    <property type="evidence" value="ECO:0007669"/>
    <property type="project" value="UniProtKB-SubCell"/>
</dbReference>
<organism evidence="16 17">
    <name type="scientific">Yersinia intermedia</name>
    <dbReference type="NCBI Taxonomy" id="631"/>
    <lineage>
        <taxon>Bacteria</taxon>
        <taxon>Pseudomonadati</taxon>
        <taxon>Pseudomonadota</taxon>
        <taxon>Gammaproteobacteria</taxon>
        <taxon>Enterobacterales</taxon>
        <taxon>Yersiniaceae</taxon>
        <taxon>Yersinia</taxon>
    </lineage>
</organism>
<dbReference type="PROSITE" id="PS51103">
    <property type="entry name" value="PTS_EIIC_TYPE_1"/>
    <property type="match status" value="1"/>
</dbReference>
<evidence type="ECO:0000259" key="15">
    <source>
        <dbReference type="PROSITE" id="PS51103"/>
    </source>
</evidence>
<evidence type="ECO:0000256" key="6">
    <source>
        <dbReference type="ARBA" id="ARBA00022683"/>
    </source>
</evidence>